<dbReference type="EMBL" id="ADOT01000280">
    <property type="protein sequence ID" value="EGX44660.1"/>
    <property type="molecule type" value="Genomic_DNA"/>
</dbReference>
<dbReference type="STRING" id="756982.G1XQW6"/>
<dbReference type="RefSeq" id="XP_011126878.1">
    <property type="nucleotide sequence ID" value="XM_011128576.1"/>
</dbReference>
<evidence type="ECO:0000256" key="3">
    <source>
        <dbReference type="SAM" id="SignalP"/>
    </source>
</evidence>
<gene>
    <name evidence="4" type="ORF">AOL_s00188g328</name>
</gene>
<feature type="signal peptide" evidence="3">
    <location>
        <begin position="1"/>
        <end position="18"/>
    </location>
</feature>
<reference evidence="4 5" key="1">
    <citation type="journal article" date="2011" name="PLoS Pathog.">
        <title>Genomic and proteomic analyses of the fungus Arthrobotrys oligospora provide insights into nematode-trap formation.</title>
        <authorList>
            <person name="Yang J."/>
            <person name="Wang L."/>
            <person name="Ji X."/>
            <person name="Feng Y."/>
            <person name="Li X."/>
            <person name="Zou C."/>
            <person name="Xu J."/>
            <person name="Ren Y."/>
            <person name="Mi Q."/>
            <person name="Wu J."/>
            <person name="Liu S."/>
            <person name="Liu Y."/>
            <person name="Huang X."/>
            <person name="Wang H."/>
            <person name="Niu X."/>
            <person name="Li J."/>
            <person name="Liang L."/>
            <person name="Luo Y."/>
            <person name="Ji K."/>
            <person name="Zhou W."/>
            <person name="Yu Z."/>
            <person name="Li G."/>
            <person name="Liu Y."/>
            <person name="Li L."/>
            <person name="Qiao M."/>
            <person name="Feng L."/>
            <person name="Zhang K.-Q."/>
        </authorList>
    </citation>
    <scope>NUCLEOTIDE SEQUENCE [LARGE SCALE GENOMIC DNA]</scope>
    <source>
        <strain evidence="5">ATCC 24927 / CBS 115.81 / DSM 1491</strain>
    </source>
</reference>
<feature type="compositionally biased region" description="Polar residues" evidence="1">
    <location>
        <begin position="168"/>
        <end position="194"/>
    </location>
</feature>
<feature type="chain" id="PRO_5003427600" evidence="3">
    <location>
        <begin position="19"/>
        <end position="881"/>
    </location>
</feature>
<dbReference type="Proteomes" id="UP000008784">
    <property type="component" value="Unassembled WGS sequence"/>
</dbReference>
<keyword evidence="2" id="KW-1133">Transmembrane helix</keyword>
<protein>
    <submittedName>
        <fullName evidence="4">Uncharacterized protein</fullName>
    </submittedName>
</protein>
<feature type="region of interest" description="Disordered" evidence="1">
    <location>
        <begin position="290"/>
        <end position="320"/>
    </location>
</feature>
<organism evidence="4 5">
    <name type="scientific">Arthrobotrys oligospora (strain ATCC 24927 / CBS 115.81 / DSM 1491)</name>
    <name type="common">Nematode-trapping fungus</name>
    <name type="synonym">Didymozoophaga oligospora</name>
    <dbReference type="NCBI Taxonomy" id="756982"/>
    <lineage>
        <taxon>Eukaryota</taxon>
        <taxon>Fungi</taxon>
        <taxon>Dikarya</taxon>
        <taxon>Ascomycota</taxon>
        <taxon>Pezizomycotina</taxon>
        <taxon>Orbiliomycetes</taxon>
        <taxon>Orbiliales</taxon>
        <taxon>Orbiliaceae</taxon>
        <taxon>Orbilia</taxon>
        <taxon>Orbilia oligospora</taxon>
    </lineage>
</organism>
<keyword evidence="5" id="KW-1185">Reference proteome</keyword>
<dbReference type="OrthoDB" id="5367502at2759"/>
<dbReference type="InParanoid" id="G1XQW6"/>
<evidence type="ECO:0000313" key="4">
    <source>
        <dbReference type="EMBL" id="EGX44660.1"/>
    </source>
</evidence>
<feature type="transmembrane region" description="Helical" evidence="2">
    <location>
        <begin position="835"/>
        <end position="856"/>
    </location>
</feature>
<accession>G1XQW6</accession>
<feature type="transmembrane region" description="Helical" evidence="2">
    <location>
        <begin position="787"/>
        <end position="814"/>
    </location>
</feature>
<evidence type="ECO:0000256" key="1">
    <source>
        <dbReference type="SAM" id="MobiDB-lite"/>
    </source>
</evidence>
<keyword evidence="2" id="KW-0812">Transmembrane</keyword>
<evidence type="ECO:0000313" key="5">
    <source>
        <dbReference type="Proteomes" id="UP000008784"/>
    </source>
</evidence>
<dbReference type="GeneID" id="22897790"/>
<comment type="caution">
    <text evidence="4">The sequence shown here is derived from an EMBL/GenBank/DDBJ whole genome shotgun (WGS) entry which is preliminary data.</text>
</comment>
<keyword evidence="2" id="KW-0472">Membrane</keyword>
<feature type="region of interest" description="Disordered" evidence="1">
    <location>
        <begin position="634"/>
        <end position="657"/>
    </location>
</feature>
<sequence length="881" mass="96236">MRLLTFLGVLPLVSLVTGRPYFIGRDQKLSDLDIVVGYPVSVPETLSLMEQTTSAVSAPETLSLLEKSTVSAPETLSLLEKSTVSAPETLSLLELTTVSSPETLSRMEITNVSTPETLNLVEIITTRDGNILSPVDVRAALTIPVNMTVDESETLAALPTRSRGAETASMTSVTSTHVAKSVSTASDTRPSSTARVGPFQPQLLLTTTPYREAIPRTPSPTYTGVSPYSLWNGKSLPISLPFVSARVTTSGVLVEPTSPSPASTLLHSTSWAEFARLLTVSQFTITLDQHKRTPSTTSGSSDSSRPTAVGSRSPTTTGMASVELGSYNTRIISSPQITNPPVTTILVQLTPSTLIRQRRSAATSEPGPLFLEWTPDFGVTDLGLKTNPIMLELRAPSYVSEHYYTAQIPDESEASCTTGRDPGIGPSPFSASYTTIEPHWSDPYFREPITLSSRQVTSVTLFPCPHDPSSDRLCIGPPTSCTSATLKTEHHVRTPSPAEVSLVLPTPTREPMSSITFLHIDLSLPENGGHMMGIREPMENTERHSTLPPSPMMPWDSDWFEMLSHIPVTHTPTTNHHNAIPKASTAVQPMNDTITSLPSWYNGPVATLTTITTRRQEIWASTWIAPIPVKTQTPSSSMSKYTRRRMPPQPRSTRSTTINGYTSFLVDHQASTETKLLGALIKFSTITLPLFDGRHSTLTVCEPSVTRNPYENLTHIKMTPEDIEYIMARQLPKPVNTDPRAGYGELILPAASVPASRPLSLPSISNINVNNIRLNTATSIVCSESTWAVLIVFMVLFPITFTIVMTELLIRHIWFRGVPEDIKIRLLADKRYRGYERMIGVGIIATVSVLIGVLVACYLRNGMCEDIKVYEDLASAGQRQF</sequence>
<feature type="compositionally biased region" description="Low complexity" evidence="1">
    <location>
        <begin position="294"/>
        <end position="307"/>
    </location>
</feature>
<feature type="region of interest" description="Disordered" evidence="1">
    <location>
        <begin position="159"/>
        <end position="196"/>
    </location>
</feature>
<evidence type="ECO:0000256" key="2">
    <source>
        <dbReference type="SAM" id="Phobius"/>
    </source>
</evidence>
<dbReference type="HOGENOM" id="CLU_326761_0_0_1"/>
<dbReference type="AlphaFoldDB" id="G1XQW6"/>
<name>G1XQW6_ARTOA</name>
<feature type="compositionally biased region" description="Polar residues" evidence="1">
    <location>
        <begin position="310"/>
        <end position="319"/>
    </location>
</feature>
<proteinExistence type="predicted"/>
<keyword evidence="3" id="KW-0732">Signal</keyword>